<protein>
    <recommendedName>
        <fullName evidence="4">RING-type E3 ubiquitin transferase</fullName>
        <ecNumber evidence="4">2.3.2.27</ecNumber>
    </recommendedName>
</protein>
<dbReference type="SMART" id="SM00184">
    <property type="entry name" value="RING"/>
    <property type="match status" value="1"/>
</dbReference>
<evidence type="ECO:0000313" key="18">
    <source>
        <dbReference type="Proteomes" id="UP000594263"/>
    </source>
</evidence>
<keyword evidence="18" id="KW-1185">Reference proteome</keyword>
<keyword evidence="12 15" id="KW-0472">Membrane</keyword>
<keyword evidence="9" id="KW-0833">Ubl conjugation pathway</keyword>
<evidence type="ECO:0000259" key="16">
    <source>
        <dbReference type="PROSITE" id="PS50089"/>
    </source>
</evidence>
<keyword evidence="6 15" id="KW-0812">Transmembrane</keyword>
<evidence type="ECO:0000256" key="7">
    <source>
        <dbReference type="ARBA" id="ARBA00022723"/>
    </source>
</evidence>
<evidence type="ECO:0000256" key="5">
    <source>
        <dbReference type="ARBA" id="ARBA00022679"/>
    </source>
</evidence>
<evidence type="ECO:0000256" key="11">
    <source>
        <dbReference type="ARBA" id="ARBA00022989"/>
    </source>
</evidence>
<dbReference type="GO" id="GO:0016020">
    <property type="term" value="C:membrane"/>
    <property type="evidence" value="ECO:0007669"/>
    <property type="project" value="UniProtKB-SubCell"/>
</dbReference>
<evidence type="ECO:0000256" key="4">
    <source>
        <dbReference type="ARBA" id="ARBA00012483"/>
    </source>
</evidence>
<accession>A0A7N0VJ51</accession>
<feature type="transmembrane region" description="Helical" evidence="15">
    <location>
        <begin position="25"/>
        <end position="47"/>
    </location>
</feature>
<evidence type="ECO:0000256" key="14">
    <source>
        <dbReference type="PROSITE-ProRule" id="PRU00175"/>
    </source>
</evidence>
<keyword evidence="10" id="KW-0862">Zinc</keyword>
<dbReference type="Pfam" id="PF13639">
    <property type="entry name" value="zf-RING_2"/>
    <property type="match status" value="1"/>
</dbReference>
<dbReference type="InterPro" id="IPR013083">
    <property type="entry name" value="Znf_RING/FYVE/PHD"/>
</dbReference>
<sequence length="211" mass="22723">MTSDDAPSTSLAHLLDDLFSYHGSMLLAGVVSLLLAILFTLLLHIFGRRCVLRHLPRRSSNSASPYYLDASRFQSFTALTFLDADSTQKGLDPSAVASIPVFVYDEKRSSFSGLELECAVCLSGFGDGEVGRRLPSCGHAFHVECIDMWLSTHFSCPICRSVVVFSNDKKSNANLKPSSESNDDVSVPLSPQTAQNVIVSVSGSLAGSDIV</sequence>
<dbReference type="CDD" id="cd16461">
    <property type="entry name" value="RING-H2_EL5-like"/>
    <property type="match status" value="1"/>
</dbReference>
<feature type="domain" description="RING-type" evidence="16">
    <location>
        <begin position="118"/>
        <end position="160"/>
    </location>
</feature>
<dbReference type="GO" id="GO:0016567">
    <property type="term" value="P:protein ubiquitination"/>
    <property type="evidence" value="ECO:0007669"/>
    <property type="project" value="InterPro"/>
</dbReference>
<dbReference type="Gramene" id="Kaladp0878s0010.1.v1.1">
    <property type="protein sequence ID" value="Kaladp0878s0010.1.v1.1.CDS.1"/>
    <property type="gene ID" value="Kaladp0878s0010.v1.1"/>
</dbReference>
<evidence type="ECO:0000256" key="6">
    <source>
        <dbReference type="ARBA" id="ARBA00022692"/>
    </source>
</evidence>
<keyword evidence="5" id="KW-0808">Transferase</keyword>
<keyword evidence="8 14" id="KW-0863">Zinc-finger</keyword>
<dbReference type="AlphaFoldDB" id="A0A7N0VJ51"/>
<dbReference type="SUPFAM" id="SSF57850">
    <property type="entry name" value="RING/U-box"/>
    <property type="match status" value="1"/>
</dbReference>
<evidence type="ECO:0000256" key="8">
    <source>
        <dbReference type="ARBA" id="ARBA00022771"/>
    </source>
</evidence>
<comment type="catalytic activity">
    <reaction evidence="1">
        <text>S-ubiquitinyl-[E2 ubiquitin-conjugating enzyme]-L-cysteine + [acceptor protein]-L-lysine = [E2 ubiquitin-conjugating enzyme]-L-cysteine + N(6)-ubiquitinyl-[acceptor protein]-L-lysine.</text>
        <dbReference type="EC" id="2.3.2.27"/>
    </reaction>
</comment>
<dbReference type="GO" id="GO:0008270">
    <property type="term" value="F:zinc ion binding"/>
    <property type="evidence" value="ECO:0007669"/>
    <property type="project" value="UniProtKB-KW"/>
</dbReference>
<dbReference type="InterPro" id="IPR044600">
    <property type="entry name" value="ATL1/ATL16-like"/>
</dbReference>
<name>A0A7N0VJ51_KALFE</name>
<evidence type="ECO:0000256" key="13">
    <source>
        <dbReference type="ARBA" id="ARBA00024209"/>
    </source>
</evidence>
<keyword evidence="7" id="KW-0479">Metal-binding</keyword>
<comment type="subcellular location">
    <subcellularLocation>
        <location evidence="2">Membrane</location>
        <topology evidence="2">Single-pass membrane protein</topology>
    </subcellularLocation>
</comment>
<dbReference type="InterPro" id="IPR001841">
    <property type="entry name" value="Znf_RING"/>
</dbReference>
<evidence type="ECO:0000256" key="2">
    <source>
        <dbReference type="ARBA" id="ARBA00004167"/>
    </source>
</evidence>
<dbReference type="Gene3D" id="3.30.40.10">
    <property type="entry name" value="Zinc/RING finger domain, C3HC4 (zinc finger)"/>
    <property type="match status" value="1"/>
</dbReference>
<evidence type="ECO:0000256" key="15">
    <source>
        <dbReference type="SAM" id="Phobius"/>
    </source>
</evidence>
<dbReference type="PANTHER" id="PTHR46913:SF1">
    <property type="entry name" value="RING-H2 FINGER PROTEIN ATL16"/>
    <property type="match status" value="1"/>
</dbReference>
<dbReference type="EnsemblPlants" id="Kaladp0878s0010.1.v1.1">
    <property type="protein sequence ID" value="Kaladp0878s0010.1.v1.1.CDS.1"/>
    <property type="gene ID" value="Kaladp0878s0010.v1.1"/>
</dbReference>
<evidence type="ECO:0000313" key="17">
    <source>
        <dbReference type="EnsemblPlants" id="Kaladp0878s0010.1.v1.1.CDS.1"/>
    </source>
</evidence>
<dbReference type="PROSITE" id="PS50089">
    <property type="entry name" value="ZF_RING_2"/>
    <property type="match status" value="1"/>
</dbReference>
<dbReference type="PANTHER" id="PTHR46913">
    <property type="entry name" value="RING-H2 FINGER PROTEIN ATL16"/>
    <property type="match status" value="1"/>
</dbReference>
<evidence type="ECO:0000256" key="3">
    <source>
        <dbReference type="ARBA" id="ARBA00004906"/>
    </source>
</evidence>
<comment type="similarity">
    <text evidence="13">Belongs to the RING-type zinc finger family. ATL subfamily.</text>
</comment>
<organism evidence="17 18">
    <name type="scientific">Kalanchoe fedtschenkoi</name>
    <name type="common">Lavender scallops</name>
    <name type="synonym">South American air plant</name>
    <dbReference type="NCBI Taxonomy" id="63787"/>
    <lineage>
        <taxon>Eukaryota</taxon>
        <taxon>Viridiplantae</taxon>
        <taxon>Streptophyta</taxon>
        <taxon>Embryophyta</taxon>
        <taxon>Tracheophyta</taxon>
        <taxon>Spermatophyta</taxon>
        <taxon>Magnoliopsida</taxon>
        <taxon>eudicotyledons</taxon>
        <taxon>Gunneridae</taxon>
        <taxon>Pentapetalae</taxon>
        <taxon>Saxifragales</taxon>
        <taxon>Crassulaceae</taxon>
        <taxon>Kalanchoe</taxon>
    </lineage>
</organism>
<dbReference type="EC" id="2.3.2.27" evidence="4"/>
<keyword evidence="11 15" id="KW-1133">Transmembrane helix</keyword>
<dbReference type="OMA" id="HTRRWRT"/>
<evidence type="ECO:0000256" key="12">
    <source>
        <dbReference type="ARBA" id="ARBA00023136"/>
    </source>
</evidence>
<proteinExistence type="inferred from homology"/>
<evidence type="ECO:0000256" key="1">
    <source>
        <dbReference type="ARBA" id="ARBA00000900"/>
    </source>
</evidence>
<comment type="pathway">
    <text evidence="3">Protein modification; protein ubiquitination.</text>
</comment>
<reference evidence="17" key="1">
    <citation type="submission" date="2021-01" db="UniProtKB">
        <authorList>
            <consortium name="EnsemblPlants"/>
        </authorList>
    </citation>
    <scope>IDENTIFICATION</scope>
</reference>
<dbReference type="GO" id="GO:0061630">
    <property type="term" value="F:ubiquitin protein ligase activity"/>
    <property type="evidence" value="ECO:0007669"/>
    <property type="project" value="UniProtKB-EC"/>
</dbReference>
<dbReference type="FunFam" id="3.30.40.10:FF:000187">
    <property type="entry name" value="E3 ubiquitin-protein ligase ATL6"/>
    <property type="match status" value="1"/>
</dbReference>
<dbReference type="Proteomes" id="UP000594263">
    <property type="component" value="Unplaced"/>
</dbReference>
<evidence type="ECO:0000256" key="9">
    <source>
        <dbReference type="ARBA" id="ARBA00022786"/>
    </source>
</evidence>
<evidence type="ECO:0000256" key="10">
    <source>
        <dbReference type="ARBA" id="ARBA00022833"/>
    </source>
</evidence>